<dbReference type="EMBL" id="JYGE01000003">
    <property type="protein sequence ID" value="PSJ31623.1"/>
    <property type="molecule type" value="Genomic_DNA"/>
</dbReference>
<feature type="signal peptide" evidence="2">
    <location>
        <begin position="1"/>
        <end position="24"/>
    </location>
</feature>
<dbReference type="AlphaFoldDB" id="A0A2P7Q0X3"/>
<dbReference type="Gene3D" id="1.50.10.100">
    <property type="entry name" value="Chondroitin AC/alginate lyase"/>
    <property type="match status" value="1"/>
</dbReference>
<dbReference type="SUPFAM" id="SSF48230">
    <property type="entry name" value="Chondroitin AC/alginate lyase"/>
    <property type="match status" value="1"/>
</dbReference>
<dbReference type="InterPro" id="IPR031680">
    <property type="entry name" value="Hepar_II_III_N"/>
</dbReference>
<comment type="caution">
    <text evidence="5">The sequence shown here is derived from an EMBL/GenBank/DDBJ whole genome shotgun (WGS) entry which is preliminary data.</text>
</comment>
<evidence type="ECO:0000313" key="5">
    <source>
        <dbReference type="EMBL" id="PSJ31623.1"/>
    </source>
</evidence>
<feature type="domain" description="Heparinase II/III-like C-terminal" evidence="3">
    <location>
        <begin position="618"/>
        <end position="827"/>
    </location>
</feature>
<dbReference type="Pfam" id="PF16889">
    <property type="entry name" value="Hepar_II_III_N"/>
    <property type="match status" value="1"/>
</dbReference>
<keyword evidence="2" id="KW-0732">Signal</keyword>
<gene>
    <name evidence="5" type="ORF">UF10_03025</name>
</gene>
<dbReference type="GO" id="GO:0030313">
    <property type="term" value="C:cell envelope"/>
    <property type="evidence" value="ECO:0007669"/>
    <property type="project" value="UniProtKB-SubCell"/>
</dbReference>
<dbReference type="InterPro" id="IPR012480">
    <property type="entry name" value="Hepar_II_III_C"/>
</dbReference>
<sequence>MSKKIKVLLCSALLSCNFVLSVSAVESDTDEAFENKMEVRDSLNPESLKAYNKSKDINFNIVTGRDRYETSINISKKTFHSSRYLVLVNGDKYPDSISSIAVSAKLEAPIILTRGQELEEDIKKEIGRLGVEKIYIIGGSNSVSDNMERELKELKEDKIEVERFSGQNRYETNRKVVDEIFNQEFDKCVFASGENFADSISIASYVHKERIPILLIADCEEKNDFEYIAEKKIRDSLVIGGEKAVSKADFDKLENPKRYSGMNRYETSEIINRTFFKGKSNLTMTTGDSFADALSGAPYAVKNNSNLVLYNRNPKTYPSVESYETINVVGGSLAQKIKDLVQGKILYNDDYIKYADLLLKNKIAKDANMDEFFVFDGDFKKAYSETRTDQRRIYGFFFLNDLTNAYNDTGKREYIRAGIEYIKAFESQNKFDLSSMMWHDETAGRRLNYYLNFYKSGYNVMTAGELDLLKEKMSDIANKIAYTNFWAGINNHGMFQDLALLYYADDFEDKAMYRLAARRLETYFEKCFDKDGVHLENSPEYHFVILGELKHVIDDVDKNAFKDYNHLYKTYKNSEEFSRAIILPSGYLPNIGDTKTEKINLSDYYDIDSNKEKFSGRKTFYDAGYDIVKNNQSYLLFRAGYKNDVHHHNDDLSIWLYKNGNIITEVGSFGYEYSNPYADYSTSFEAHNNLVVDGKNIARGKDVVLEESSADNIMKGVSNRIENIKFEREVEYNSDLTNIKISDNIKAFDKKEHTYELRFHLDPSIKAEVVSDSSGKKSIQLFRGNILIGQVKVDKGDLSIINDVYFPYYYAKPETTDVVYIKLRAKDTSIETNIELK</sequence>
<dbReference type="Pfam" id="PF04122">
    <property type="entry name" value="CW_binding_2"/>
    <property type="match status" value="3"/>
</dbReference>
<accession>A0A2P7Q0X3</accession>
<evidence type="ECO:0000313" key="6">
    <source>
        <dbReference type="Proteomes" id="UP000241434"/>
    </source>
</evidence>
<dbReference type="Pfam" id="PF07940">
    <property type="entry name" value="Hepar_II_III_C"/>
    <property type="match status" value="1"/>
</dbReference>
<dbReference type="PANTHER" id="PTHR30032:SF8">
    <property type="entry name" value="GERMINATION-SPECIFIC N-ACETYLMURAMOYL-L-ALANINE AMIDASE"/>
    <property type="match status" value="1"/>
</dbReference>
<reference evidence="5" key="1">
    <citation type="thesis" date="2015" institute="Rutgers" country="The State University of New Jersey, 14 College Farm Rd., New Brunswick, NJ, USA">
        <title>Ammonia toxicity in bacteria and its implications for treatment of and resource recovery from highly nitrogenous organic wastes.</title>
        <authorList>
            <person name="Luther A.K."/>
        </authorList>
    </citation>
    <scope>NUCLEOTIDE SEQUENCE</scope>
    <source>
        <strain evidence="5">RT-10B</strain>
    </source>
</reference>
<dbReference type="InterPro" id="IPR051922">
    <property type="entry name" value="Bact_Sporulation_Assoc"/>
</dbReference>
<keyword evidence="6" id="KW-1185">Reference proteome</keyword>
<evidence type="ECO:0000256" key="2">
    <source>
        <dbReference type="SAM" id="SignalP"/>
    </source>
</evidence>
<organism evidence="5 6">
    <name type="scientific">Peptostreptococcus russellii</name>
    <dbReference type="NCBI Taxonomy" id="215200"/>
    <lineage>
        <taxon>Bacteria</taxon>
        <taxon>Bacillati</taxon>
        <taxon>Bacillota</taxon>
        <taxon>Clostridia</taxon>
        <taxon>Peptostreptococcales</taxon>
        <taxon>Peptostreptococcaceae</taxon>
        <taxon>Peptostreptococcus</taxon>
    </lineage>
</organism>
<dbReference type="Proteomes" id="UP000241434">
    <property type="component" value="Unassembled WGS sequence"/>
</dbReference>
<dbReference type="InterPro" id="IPR008929">
    <property type="entry name" value="Chondroitin_lyas"/>
</dbReference>
<dbReference type="Gene3D" id="2.70.98.70">
    <property type="match status" value="1"/>
</dbReference>
<name>A0A2P7Q0X3_9FIRM</name>
<evidence type="ECO:0000256" key="1">
    <source>
        <dbReference type="ARBA" id="ARBA00004196"/>
    </source>
</evidence>
<dbReference type="RefSeq" id="WP_106776359.1">
    <property type="nucleotide sequence ID" value="NZ_JYGE01000003.1"/>
</dbReference>
<evidence type="ECO:0000259" key="4">
    <source>
        <dbReference type="Pfam" id="PF16889"/>
    </source>
</evidence>
<feature type="domain" description="Heparin-sulfate lyase N-terminal" evidence="4">
    <location>
        <begin position="360"/>
        <end position="600"/>
    </location>
</feature>
<dbReference type="InterPro" id="IPR007253">
    <property type="entry name" value="Cell_wall-bd_2"/>
</dbReference>
<proteinExistence type="predicted"/>
<protein>
    <submittedName>
        <fullName evidence="5">Uncharacterized protein</fullName>
    </submittedName>
</protein>
<dbReference type="Gene3D" id="3.40.50.12090">
    <property type="match status" value="2"/>
</dbReference>
<comment type="subcellular location">
    <subcellularLocation>
        <location evidence="1">Cell envelope</location>
    </subcellularLocation>
</comment>
<dbReference type="PANTHER" id="PTHR30032">
    <property type="entry name" value="N-ACETYLMURAMOYL-L-ALANINE AMIDASE-RELATED"/>
    <property type="match status" value="1"/>
</dbReference>
<evidence type="ECO:0000259" key="3">
    <source>
        <dbReference type="Pfam" id="PF07940"/>
    </source>
</evidence>
<dbReference type="GO" id="GO:0016829">
    <property type="term" value="F:lyase activity"/>
    <property type="evidence" value="ECO:0007669"/>
    <property type="project" value="InterPro"/>
</dbReference>
<dbReference type="OrthoDB" id="1752902at2"/>
<feature type="chain" id="PRO_5015149833" evidence="2">
    <location>
        <begin position="25"/>
        <end position="837"/>
    </location>
</feature>